<accession>A0A7D9EI48</accession>
<evidence type="ECO:0000313" key="3">
    <source>
        <dbReference type="Proteomes" id="UP001152795"/>
    </source>
</evidence>
<sequence length="169" mass="19261">MKLLLVCLCGIVLLAFCQAQGLEFKRTAETGNINRFETTDLESDDETQVKRSPFWFGRRWRSRRVRPTKRPIPWSAGPCQSGNVKSKYCQNAAKNCFGTGQVTNVQFIRSFKTVPKVMIGFTLVDTNKDQNVRVRASVEGVTQNGFNIRFNPWDKSITYQLGVNWMACP</sequence>
<dbReference type="GO" id="GO:0045335">
    <property type="term" value="C:phagocytic vesicle"/>
    <property type="evidence" value="ECO:0007669"/>
    <property type="project" value="TreeGrafter"/>
</dbReference>
<dbReference type="OrthoDB" id="291007at2759"/>
<dbReference type="AlphaFoldDB" id="A0A7D9EI48"/>
<dbReference type="Proteomes" id="UP001152795">
    <property type="component" value="Unassembled WGS sequence"/>
</dbReference>
<dbReference type="GO" id="GO:0098609">
    <property type="term" value="P:cell-cell adhesion"/>
    <property type="evidence" value="ECO:0007669"/>
    <property type="project" value="TreeGrafter"/>
</dbReference>
<dbReference type="SUPFAM" id="SSF141086">
    <property type="entry name" value="Agglutinin HPA-like"/>
    <property type="match status" value="1"/>
</dbReference>
<dbReference type="GO" id="GO:0009986">
    <property type="term" value="C:cell surface"/>
    <property type="evidence" value="ECO:0007669"/>
    <property type="project" value="TreeGrafter"/>
</dbReference>
<dbReference type="GO" id="GO:0030247">
    <property type="term" value="F:polysaccharide binding"/>
    <property type="evidence" value="ECO:0007669"/>
    <property type="project" value="TreeGrafter"/>
</dbReference>
<feature type="domain" description="H-type lectin" evidence="1">
    <location>
        <begin position="103"/>
        <end position="167"/>
    </location>
</feature>
<dbReference type="InterPro" id="IPR037221">
    <property type="entry name" value="H-type_lectin_dom_sf"/>
</dbReference>
<evidence type="ECO:0000313" key="2">
    <source>
        <dbReference type="EMBL" id="CAB4010064.1"/>
    </source>
</evidence>
<dbReference type="Gene3D" id="2.60.40.2080">
    <property type="match status" value="1"/>
</dbReference>
<dbReference type="EMBL" id="CACRXK020006665">
    <property type="protein sequence ID" value="CAB4010064.1"/>
    <property type="molecule type" value="Genomic_DNA"/>
</dbReference>
<dbReference type="GO" id="GO:0070492">
    <property type="term" value="F:oligosaccharide binding"/>
    <property type="evidence" value="ECO:0007669"/>
    <property type="project" value="TreeGrafter"/>
</dbReference>
<organism evidence="2 3">
    <name type="scientific">Paramuricea clavata</name>
    <name type="common">Red gorgonian</name>
    <name type="synonym">Violescent sea-whip</name>
    <dbReference type="NCBI Taxonomy" id="317549"/>
    <lineage>
        <taxon>Eukaryota</taxon>
        <taxon>Metazoa</taxon>
        <taxon>Cnidaria</taxon>
        <taxon>Anthozoa</taxon>
        <taxon>Octocorallia</taxon>
        <taxon>Malacalcyonacea</taxon>
        <taxon>Plexauridae</taxon>
        <taxon>Paramuricea</taxon>
    </lineage>
</organism>
<dbReference type="InterPro" id="IPR019019">
    <property type="entry name" value="H-type_lectin_domain"/>
</dbReference>
<protein>
    <submittedName>
        <fullName evidence="2">Thioredoxin domain-containing 3</fullName>
    </submittedName>
</protein>
<dbReference type="GO" id="GO:0046871">
    <property type="term" value="F:N-acetylgalactosamine binding"/>
    <property type="evidence" value="ECO:0007669"/>
    <property type="project" value="TreeGrafter"/>
</dbReference>
<dbReference type="InterPro" id="IPR052487">
    <property type="entry name" value="Galactose-binding_lectin"/>
</dbReference>
<name>A0A7D9EI48_PARCT</name>
<gene>
    <name evidence="2" type="ORF">PACLA_8A032819</name>
</gene>
<keyword evidence="3" id="KW-1185">Reference proteome</keyword>
<proteinExistence type="predicted"/>
<reference evidence="2" key="1">
    <citation type="submission" date="2020-04" db="EMBL/GenBank/DDBJ databases">
        <authorList>
            <person name="Alioto T."/>
            <person name="Alioto T."/>
            <person name="Gomez Garrido J."/>
        </authorList>
    </citation>
    <scope>NUCLEOTIDE SEQUENCE</scope>
    <source>
        <strain evidence="2">A484AB</strain>
    </source>
</reference>
<comment type="caution">
    <text evidence="2">The sequence shown here is derived from an EMBL/GenBank/DDBJ whole genome shotgun (WGS) entry which is preliminary data.</text>
</comment>
<evidence type="ECO:0000259" key="1">
    <source>
        <dbReference type="Pfam" id="PF09458"/>
    </source>
</evidence>
<dbReference type="Pfam" id="PF09458">
    <property type="entry name" value="H_lectin"/>
    <property type="match status" value="1"/>
</dbReference>
<dbReference type="PANTHER" id="PTHR46938">
    <property type="entry name" value="DISCOIDIN-1 SUBUNIT A-RELATED-RELATED"/>
    <property type="match status" value="1"/>
</dbReference>
<dbReference type="GO" id="GO:0098636">
    <property type="term" value="C:protein complex involved in cell adhesion"/>
    <property type="evidence" value="ECO:0007669"/>
    <property type="project" value="TreeGrafter"/>
</dbReference>